<dbReference type="EMBL" id="QMKO01001455">
    <property type="protein sequence ID" value="RTG90217.1"/>
    <property type="molecule type" value="Genomic_DNA"/>
</dbReference>
<dbReference type="AlphaFoldDB" id="A0A430QRE7"/>
<name>A0A430QRE7_SCHBO</name>
<dbReference type="PANTHER" id="PTHR47196:SF1">
    <property type="entry name" value="KELCH DOMAIN-CONTAINING PROTEIN 9"/>
    <property type="match status" value="1"/>
</dbReference>
<dbReference type="InterPro" id="IPR015915">
    <property type="entry name" value="Kelch-typ_b-propeller"/>
</dbReference>
<evidence type="ECO:0000313" key="1">
    <source>
        <dbReference type="EMBL" id="RTG90217.1"/>
    </source>
</evidence>
<gene>
    <name evidence="1" type="ORF">DC041_0006842</name>
</gene>
<proteinExistence type="predicted"/>
<dbReference type="Proteomes" id="UP000290809">
    <property type="component" value="Unassembled WGS sequence"/>
</dbReference>
<dbReference type="InterPro" id="IPR042941">
    <property type="entry name" value="KLDC9"/>
</dbReference>
<reference evidence="1 2" key="1">
    <citation type="journal article" date="2019" name="PLoS Pathog.">
        <title>Genome sequence of the bovine parasite Schistosoma bovis Tanzania.</title>
        <authorList>
            <person name="Oey H."/>
            <person name="Zakrzewski M."/>
            <person name="Gobert G."/>
            <person name="Gravermann K."/>
            <person name="Stoye J."/>
            <person name="Jones M."/>
            <person name="Mcmanus D."/>
            <person name="Krause L."/>
        </authorList>
    </citation>
    <scope>NUCLEOTIDE SEQUENCE [LARGE SCALE GENOMIC DNA]</scope>
    <source>
        <strain evidence="1 2">TAN1997</strain>
    </source>
</reference>
<dbReference type="PANTHER" id="PTHR47196">
    <property type="entry name" value="KELCH DOMAIN-CONTAINING PROTEIN 9"/>
    <property type="match status" value="1"/>
</dbReference>
<accession>A0A430QRE7</accession>
<comment type="caution">
    <text evidence="1">The sequence shown here is derived from an EMBL/GenBank/DDBJ whole genome shotgun (WGS) entry which is preliminary data.</text>
</comment>
<dbReference type="GO" id="GO:0030332">
    <property type="term" value="F:cyclin binding"/>
    <property type="evidence" value="ECO:0007669"/>
    <property type="project" value="TreeGrafter"/>
</dbReference>
<dbReference type="InterPro" id="IPR011043">
    <property type="entry name" value="Gal_Oxase/kelch_b-propeller"/>
</dbReference>
<sequence length="245" mass="26686">MEITSSDSPFLSQHTCLVFKDRYLVFIGGWNGHIRIPGIHTYDTQSNTWLPPALNEPLLTGFPQGAGLSAHSAQIIRSLDDENTFSAIIIGREGSLRSQRKAGNIYLLYGNLIDMDSSQQRMKYVYCEADSSLTVSSRSYHTSTPITPCTLVTIGGCKSVGGLFIGTGEGFNALRHGPLNSAYLLKYTENDSSIKPTIYEIGTIDEPRAYAVSAVCSNDGTAWLHGGLGPQGKTMNTLMKLIRVD</sequence>
<dbReference type="SUPFAM" id="SSF50965">
    <property type="entry name" value="Galactose oxidase, central domain"/>
    <property type="match status" value="1"/>
</dbReference>
<organism evidence="1 2">
    <name type="scientific">Schistosoma bovis</name>
    <name type="common">Blood fluke</name>
    <dbReference type="NCBI Taxonomy" id="6184"/>
    <lineage>
        <taxon>Eukaryota</taxon>
        <taxon>Metazoa</taxon>
        <taxon>Spiralia</taxon>
        <taxon>Lophotrochozoa</taxon>
        <taxon>Platyhelminthes</taxon>
        <taxon>Trematoda</taxon>
        <taxon>Digenea</taxon>
        <taxon>Strigeidida</taxon>
        <taxon>Schistosomatoidea</taxon>
        <taxon>Schistosomatidae</taxon>
        <taxon>Schistosoma</taxon>
    </lineage>
</organism>
<evidence type="ECO:0000313" key="2">
    <source>
        <dbReference type="Proteomes" id="UP000290809"/>
    </source>
</evidence>
<keyword evidence="2" id="KW-1185">Reference proteome</keyword>
<dbReference type="Gene3D" id="2.120.10.80">
    <property type="entry name" value="Kelch-type beta propeller"/>
    <property type="match status" value="1"/>
</dbReference>
<protein>
    <submittedName>
        <fullName evidence="1">Uncharacterized protein</fullName>
    </submittedName>
</protein>
<dbReference type="STRING" id="6184.A0A430QRE7"/>